<keyword evidence="4" id="KW-0028">Amino-acid biosynthesis</keyword>
<protein>
    <recommendedName>
        <fullName evidence="3">ATP phosphoribosyltransferase</fullName>
        <ecNumber evidence="3">2.4.2.17</ecNumber>
    </recommendedName>
</protein>
<evidence type="ECO:0000259" key="9">
    <source>
        <dbReference type="Pfam" id="PF01634"/>
    </source>
</evidence>
<organism evidence="11 12">
    <name type="scientific">Volvox africanus</name>
    <dbReference type="NCBI Taxonomy" id="51714"/>
    <lineage>
        <taxon>Eukaryota</taxon>
        <taxon>Viridiplantae</taxon>
        <taxon>Chlorophyta</taxon>
        <taxon>core chlorophytes</taxon>
        <taxon>Chlorophyceae</taxon>
        <taxon>CS clade</taxon>
        <taxon>Chlamydomonadales</taxon>
        <taxon>Volvocaceae</taxon>
        <taxon>Volvox</taxon>
    </lineage>
</organism>
<comment type="catalytic activity">
    <reaction evidence="1">
        <text>1-(5-phospho-beta-D-ribosyl)-ATP + diphosphate = 5-phospho-alpha-D-ribose 1-diphosphate + ATP</text>
        <dbReference type="Rhea" id="RHEA:18473"/>
        <dbReference type="ChEBI" id="CHEBI:30616"/>
        <dbReference type="ChEBI" id="CHEBI:33019"/>
        <dbReference type="ChEBI" id="CHEBI:58017"/>
        <dbReference type="ChEBI" id="CHEBI:73183"/>
        <dbReference type="EC" id="2.4.2.17"/>
    </reaction>
</comment>
<proteinExistence type="predicted"/>
<dbReference type="InterPro" id="IPR001348">
    <property type="entry name" value="ATP_PRibTrfase_HisG"/>
</dbReference>
<dbReference type="NCBIfam" id="TIGR00070">
    <property type="entry name" value="hisG"/>
    <property type="match status" value="1"/>
</dbReference>
<feature type="compositionally biased region" description="Low complexity" evidence="8">
    <location>
        <begin position="23"/>
        <end position="32"/>
    </location>
</feature>
<keyword evidence="5" id="KW-0328">Glycosyltransferase</keyword>
<comment type="caution">
    <text evidence="11">The sequence shown here is derived from an EMBL/GenBank/DDBJ whole genome shotgun (WGS) entry which is preliminary data.</text>
</comment>
<reference evidence="11 12" key="1">
    <citation type="journal article" date="2023" name="IScience">
        <title>Expanded male sex-determining region conserved during the evolution of homothallism in the green alga Volvox.</title>
        <authorList>
            <person name="Yamamoto K."/>
            <person name="Matsuzaki R."/>
            <person name="Mahakham W."/>
            <person name="Heman W."/>
            <person name="Sekimoto H."/>
            <person name="Kawachi M."/>
            <person name="Minakuchi Y."/>
            <person name="Toyoda A."/>
            <person name="Nozaki H."/>
        </authorList>
    </citation>
    <scope>NUCLEOTIDE SEQUENCE [LARGE SCALE GENOMIC DNA]</scope>
    <source>
        <strain evidence="11 12">NIES-4468</strain>
    </source>
</reference>
<dbReference type="Pfam" id="PF08029">
    <property type="entry name" value="HisG_C"/>
    <property type="match status" value="1"/>
</dbReference>
<dbReference type="Proteomes" id="UP001165090">
    <property type="component" value="Unassembled WGS sequence"/>
</dbReference>
<evidence type="ECO:0000256" key="4">
    <source>
        <dbReference type="ARBA" id="ARBA00022605"/>
    </source>
</evidence>
<keyword evidence="6" id="KW-0808">Transferase</keyword>
<keyword evidence="7" id="KW-0368">Histidine biosynthesis</keyword>
<feature type="domain" description="Histidine biosynthesis HisG C-terminal" evidence="10">
    <location>
        <begin position="315"/>
        <end position="401"/>
    </location>
</feature>
<dbReference type="CDD" id="cd13593">
    <property type="entry name" value="PBP2_HisGL3"/>
    <property type="match status" value="1"/>
</dbReference>
<dbReference type="PROSITE" id="PS01316">
    <property type="entry name" value="ATP_P_PHORIBOSYLTR"/>
    <property type="match status" value="1"/>
</dbReference>
<evidence type="ECO:0000256" key="8">
    <source>
        <dbReference type="SAM" id="MobiDB-lite"/>
    </source>
</evidence>
<dbReference type="InterPro" id="IPR018198">
    <property type="entry name" value="ATP_PRibTrfase_CS"/>
</dbReference>
<feature type="domain" description="ATP phosphoribosyltransferase catalytic" evidence="9">
    <location>
        <begin position="134"/>
        <end position="308"/>
    </location>
</feature>
<sequence length="438" mass="47842">MQSIRGRQMSYVKSCRSRALSAAPAVARGNAARSPRHRVVSASLSRRPEDDGLGGKLLMNSVDDEASNALATGIAKFKPISRKSLRMGLPSKGRMAEDTMDLLKDCALSVYKPNPRQYVARIPQIPGLEVWFQRASDVVRKLRYGDIDLGIVGTDMFAELTDGDPDLVVCHEALGFGQCHLGLGIPMAGKFADINNVEQLRDMPDWTPETPLRVVTGYHNIARRFFMQHGFKHVVLLSADGALEAAPAMGSADIILDLVSTGVTLRENNLKEIEGGNILESQGILVANRKSLLGRPELLEIVHELIERFDGHLKAEQYYSVIANMRGESPEQVADLLLQAPGLQGLQGPTICNVYNRSPDAQNAKQHFYAATICVRKKQLYSAVKALQKLGGSGVLVQPMTYIFDEEPERWTKLLISLGLDPANYDGNGNGNSSGAAH</sequence>
<evidence type="ECO:0000256" key="6">
    <source>
        <dbReference type="ARBA" id="ARBA00022679"/>
    </source>
</evidence>
<dbReference type="InterPro" id="IPR013115">
    <property type="entry name" value="HisG_C"/>
</dbReference>
<dbReference type="InterPro" id="IPR011322">
    <property type="entry name" value="N-reg_PII-like_a/b"/>
</dbReference>
<evidence type="ECO:0000256" key="2">
    <source>
        <dbReference type="ARBA" id="ARBA00004667"/>
    </source>
</evidence>
<evidence type="ECO:0000313" key="11">
    <source>
        <dbReference type="EMBL" id="GLI65385.1"/>
    </source>
</evidence>
<comment type="pathway">
    <text evidence="2">Amino-acid biosynthesis; L-histidine biosynthesis; L-histidine from 5-phospho-alpha-D-ribose 1-diphosphate: step 1/9.</text>
</comment>
<evidence type="ECO:0000256" key="5">
    <source>
        <dbReference type="ARBA" id="ARBA00022676"/>
    </source>
</evidence>
<evidence type="ECO:0000313" key="12">
    <source>
        <dbReference type="Proteomes" id="UP001165090"/>
    </source>
</evidence>
<dbReference type="NCBIfam" id="TIGR03455">
    <property type="entry name" value="HisG_C-term"/>
    <property type="match status" value="1"/>
</dbReference>
<evidence type="ECO:0000256" key="7">
    <source>
        <dbReference type="ARBA" id="ARBA00023102"/>
    </source>
</evidence>
<gene>
    <name evidence="11" type="ORF">VaNZ11_008940</name>
</gene>
<feature type="region of interest" description="Disordered" evidence="8">
    <location>
        <begin position="23"/>
        <end position="48"/>
    </location>
</feature>
<dbReference type="InterPro" id="IPR013820">
    <property type="entry name" value="ATP_PRibTrfase_cat"/>
</dbReference>
<keyword evidence="12" id="KW-1185">Reference proteome</keyword>
<dbReference type="PANTHER" id="PTHR21403:SF8">
    <property type="entry name" value="ATP PHOSPHORIBOSYLTRANSFERASE"/>
    <property type="match status" value="1"/>
</dbReference>
<dbReference type="SUPFAM" id="SSF53850">
    <property type="entry name" value="Periplasmic binding protein-like II"/>
    <property type="match status" value="1"/>
</dbReference>
<dbReference type="PANTHER" id="PTHR21403">
    <property type="entry name" value="ATP PHOSPHORIBOSYLTRANSFERASE ATP-PRTASE"/>
    <property type="match status" value="1"/>
</dbReference>
<name>A0ABQ5S656_9CHLO</name>
<dbReference type="Gene3D" id="3.40.190.10">
    <property type="entry name" value="Periplasmic binding protein-like II"/>
    <property type="match status" value="2"/>
</dbReference>
<evidence type="ECO:0000256" key="3">
    <source>
        <dbReference type="ARBA" id="ARBA00011946"/>
    </source>
</evidence>
<evidence type="ECO:0000259" key="10">
    <source>
        <dbReference type="Pfam" id="PF08029"/>
    </source>
</evidence>
<evidence type="ECO:0000256" key="1">
    <source>
        <dbReference type="ARBA" id="ARBA00000915"/>
    </source>
</evidence>
<dbReference type="EMBL" id="BSDZ01000023">
    <property type="protein sequence ID" value="GLI65385.1"/>
    <property type="molecule type" value="Genomic_DNA"/>
</dbReference>
<dbReference type="SUPFAM" id="SSF54913">
    <property type="entry name" value="GlnB-like"/>
    <property type="match status" value="1"/>
</dbReference>
<dbReference type="Pfam" id="PF01634">
    <property type="entry name" value="HisG"/>
    <property type="match status" value="1"/>
</dbReference>
<accession>A0ABQ5S656</accession>
<dbReference type="EC" id="2.4.2.17" evidence="3"/>